<evidence type="ECO:0000256" key="3">
    <source>
        <dbReference type="RuleBase" id="RU361235"/>
    </source>
</evidence>
<dbReference type="HOGENOM" id="CLU_006586_10_6_1"/>
<dbReference type="EC" id="3.1.1.-" evidence="3"/>
<dbReference type="InterPro" id="IPR019826">
    <property type="entry name" value="Carboxylesterase_B_AS"/>
</dbReference>
<dbReference type="PROSITE" id="PS00122">
    <property type="entry name" value="CARBOXYLESTERASE_B_1"/>
    <property type="match status" value="1"/>
</dbReference>
<dbReference type="eggNOG" id="KOG1516">
    <property type="taxonomic scope" value="Eukaryota"/>
</dbReference>
<protein>
    <recommendedName>
        <fullName evidence="3">Carboxylic ester hydrolase</fullName>
        <ecNumber evidence="3">3.1.1.-</ecNumber>
    </recommendedName>
</protein>
<dbReference type="RefSeq" id="XP_007412206.1">
    <property type="nucleotide sequence ID" value="XM_007412144.1"/>
</dbReference>
<dbReference type="EMBL" id="GL883118">
    <property type="protein sequence ID" value="EGG04415.1"/>
    <property type="molecule type" value="Genomic_DNA"/>
</dbReference>
<keyword evidence="3" id="KW-0732">Signal</keyword>
<dbReference type="InterPro" id="IPR002018">
    <property type="entry name" value="CarbesteraseB"/>
</dbReference>
<keyword evidence="2 3" id="KW-0378">Hydrolase</keyword>
<reference evidence="6" key="1">
    <citation type="journal article" date="2011" name="Proc. Natl. Acad. Sci. U.S.A.">
        <title>Obligate biotrophy features unraveled by the genomic analysis of rust fungi.</title>
        <authorList>
            <person name="Duplessis S."/>
            <person name="Cuomo C.A."/>
            <person name="Lin Y.-C."/>
            <person name="Aerts A."/>
            <person name="Tisserant E."/>
            <person name="Veneault-Fourrey C."/>
            <person name="Joly D.L."/>
            <person name="Hacquard S."/>
            <person name="Amselem J."/>
            <person name="Cantarel B.L."/>
            <person name="Chiu R."/>
            <person name="Coutinho P.M."/>
            <person name="Feau N."/>
            <person name="Field M."/>
            <person name="Frey P."/>
            <person name="Gelhaye E."/>
            <person name="Goldberg J."/>
            <person name="Grabherr M.G."/>
            <person name="Kodira C.D."/>
            <person name="Kohler A."/>
            <person name="Kuees U."/>
            <person name="Lindquist E.A."/>
            <person name="Lucas S.M."/>
            <person name="Mago R."/>
            <person name="Mauceli E."/>
            <person name="Morin E."/>
            <person name="Murat C."/>
            <person name="Pangilinan J.L."/>
            <person name="Park R."/>
            <person name="Pearson M."/>
            <person name="Quesneville H."/>
            <person name="Rouhier N."/>
            <person name="Sakthikumar S."/>
            <person name="Salamov A.A."/>
            <person name="Schmutz J."/>
            <person name="Selles B."/>
            <person name="Shapiro H."/>
            <person name="Tanguay P."/>
            <person name="Tuskan G.A."/>
            <person name="Henrissat B."/>
            <person name="Van de Peer Y."/>
            <person name="Rouze P."/>
            <person name="Ellis J.G."/>
            <person name="Dodds P.N."/>
            <person name="Schein J.E."/>
            <person name="Zhong S."/>
            <person name="Hamelin R.C."/>
            <person name="Grigoriev I.V."/>
            <person name="Szabo L.J."/>
            <person name="Martin F."/>
        </authorList>
    </citation>
    <scope>NUCLEOTIDE SEQUENCE [LARGE SCALE GENOMIC DNA]</scope>
    <source>
        <strain evidence="6">98AG31 / pathotype 3-4-7</strain>
    </source>
</reference>
<proteinExistence type="inferred from homology"/>
<dbReference type="GeneID" id="18925933"/>
<feature type="domain" description="Carboxylesterase type B" evidence="4">
    <location>
        <begin position="28"/>
        <end position="526"/>
    </location>
</feature>
<sequence length="559" mass="61897">MLKKLSFLVLASGVTIAWWYRRNSTSGPVVGLDYGSFRGKSLHTHGIEQFFGIPYAEPPVGERRFTNPIPPLRTYWNHDSTKHPAVCPQQSLGGNTSSIYKDWFDNLGLNPLMYLKPFGSGQEDCLTVDVTRPTGLTNDSKLPVIYFIYPGGYNYGASWELTGVPIVKKSIEMNLPIIWVSGNHRTNAFGFLGGKEVGKAGVGNLGLKDQRLTMQWIQKYISQFGGDPEKVIVYGESSGAISISHHLLAFNGNLNGLFRGAICQSGTALPVGKFSDGAGQKGFDLLVNRLGCQDSNDKLDCLRHADLKKMQNVIDELPGTFSFGSFPLTFGPAVDGEFVTDSIQHALKNGRFAKVPVIVTDVQDEGTILAIGSYSVKTEDEFREFISKKVPKASPEQIEKVLQLWPSDPTLGSPFGSGTKNAVTPVYKQYSAILGDFGFQGLRRLFLRGTCDSMPTWSLLDRAAQHFPVVGAFHASDLPAVIGITPGNRSEDYQKRWISFAYQLDPNHEGLPKWEKYDDHHSLLLMDQDGSIGMEPDTFREHEIDYYLENLEDFVFASP</sequence>
<dbReference type="InterPro" id="IPR029058">
    <property type="entry name" value="AB_hydrolase_fold"/>
</dbReference>
<organism evidence="6">
    <name type="scientific">Melampsora larici-populina (strain 98AG31 / pathotype 3-4-7)</name>
    <name type="common">Poplar leaf rust fungus</name>
    <dbReference type="NCBI Taxonomy" id="747676"/>
    <lineage>
        <taxon>Eukaryota</taxon>
        <taxon>Fungi</taxon>
        <taxon>Dikarya</taxon>
        <taxon>Basidiomycota</taxon>
        <taxon>Pucciniomycotina</taxon>
        <taxon>Pucciniomycetes</taxon>
        <taxon>Pucciniales</taxon>
        <taxon>Melampsoraceae</taxon>
        <taxon>Melampsora</taxon>
    </lineage>
</organism>
<comment type="similarity">
    <text evidence="1 3">Belongs to the type-B carboxylesterase/lipase family.</text>
</comment>
<dbReference type="InParanoid" id="F4RSZ5"/>
<dbReference type="SUPFAM" id="SSF53474">
    <property type="entry name" value="alpha/beta-Hydrolases"/>
    <property type="match status" value="1"/>
</dbReference>
<gene>
    <name evidence="5" type="ORF">MELLADRAFT_117051</name>
</gene>
<evidence type="ECO:0000256" key="2">
    <source>
        <dbReference type="ARBA" id="ARBA00022801"/>
    </source>
</evidence>
<accession>F4RSZ5</accession>
<dbReference type="OrthoDB" id="408631at2759"/>
<evidence type="ECO:0000259" key="4">
    <source>
        <dbReference type="Pfam" id="PF00135"/>
    </source>
</evidence>
<evidence type="ECO:0000256" key="1">
    <source>
        <dbReference type="ARBA" id="ARBA00005964"/>
    </source>
</evidence>
<dbReference type="AlphaFoldDB" id="F4RSZ5"/>
<dbReference type="Proteomes" id="UP000001072">
    <property type="component" value="Unassembled WGS sequence"/>
</dbReference>
<dbReference type="PANTHER" id="PTHR11559">
    <property type="entry name" value="CARBOXYLESTERASE"/>
    <property type="match status" value="1"/>
</dbReference>
<dbReference type="VEuPathDB" id="FungiDB:MELLADRAFT_117051"/>
<feature type="signal peptide" evidence="3">
    <location>
        <begin position="1"/>
        <end position="17"/>
    </location>
</feature>
<evidence type="ECO:0000313" key="6">
    <source>
        <dbReference type="Proteomes" id="UP000001072"/>
    </source>
</evidence>
<dbReference type="GO" id="GO:0016787">
    <property type="term" value="F:hydrolase activity"/>
    <property type="evidence" value="ECO:0007669"/>
    <property type="project" value="UniProtKB-KW"/>
</dbReference>
<keyword evidence="6" id="KW-1185">Reference proteome</keyword>
<feature type="chain" id="PRO_5005129523" description="Carboxylic ester hydrolase" evidence="3">
    <location>
        <begin position="18"/>
        <end position="559"/>
    </location>
</feature>
<dbReference type="FunCoup" id="F4RSZ5">
    <property type="interactions" value="1"/>
</dbReference>
<dbReference type="STRING" id="747676.F4RSZ5"/>
<dbReference type="Pfam" id="PF00135">
    <property type="entry name" value="COesterase"/>
    <property type="match status" value="1"/>
</dbReference>
<dbReference type="Gene3D" id="3.40.50.1820">
    <property type="entry name" value="alpha/beta hydrolase"/>
    <property type="match status" value="1"/>
</dbReference>
<dbReference type="InterPro" id="IPR050309">
    <property type="entry name" value="Type-B_Carboxylest/Lipase"/>
</dbReference>
<dbReference type="ESTHER" id="9basi-f4rsz5">
    <property type="family name" value="Fungal_carboxylesterase_lipase"/>
</dbReference>
<name>F4RSZ5_MELLP</name>
<evidence type="ECO:0000313" key="5">
    <source>
        <dbReference type="EMBL" id="EGG04415.1"/>
    </source>
</evidence>
<dbReference type="KEGG" id="mlr:MELLADRAFT_117051"/>
<dbReference type="SMR" id="F4RSZ5"/>